<gene>
    <name evidence="7" type="ORF">JCGZ_13156</name>
</gene>
<dbReference type="PANTHER" id="PTHR22952">
    <property type="entry name" value="CAMP-RESPONSE ELEMENT BINDING PROTEIN-RELATED"/>
    <property type="match status" value="1"/>
</dbReference>
<proteinExistence type="predicted"/>
<feature type="compositionally biased region" description="Polar residues" evidence="5">
    <location>
        <begin position="88"/>
        <end position="105"/>
    </location>
</feature>
<dbReference type="Proteomes" id="UP000027138">
    <property type="component" value="Unassembled WGS sequence"/>
</dbReference>
<dbReference type="SUPFAM" id="SSF57959">
    <property type="entry name" value="Leucine zipper domain"/>
    <property type="match status" value="1"/>
</dbReference>
<evidence type="ECO:0000313" key="7">
    <source>
        <dbReference type="EMBL" id="KDP32606.1"/>
    </source>
</evidence>
<evidence type="ECO:0000259" key="6">
    <source>
        <dbReference type="PROSITE" id="PS50217"/>
    </source>
</evidence>
<feature type="coiled-coil region" evidence="4">
    <location>
        <begin position="121"/>
        <end position="152"/>
    </location>
</feature>
<dbReference type="GO" id="GO:0003700">
    <property type="term" value="F:DNA-binding transcription factor activity"/>
    <property type="evidence" value="ECO:0007669"/>
    <property type="project" value="InterPro"/>
</dbReference>
<feature type="region of interest" description="Disordered" evidence="5">
    <location>
        <begin position="31"/>
        <end position="65"/>
    </location>
</feature>
<dbReference type="AlphaFoldDB" id="A0A067K8P4"/>
<dbReference type="PANTHER" id="PTHR22952:SF408">
    <property type="entry name" value="BZIP DOMAIN-CONTAINING PROTEIN"/>
    <property type="match status" value="1"/>
</dbReference>
<feature type="domain" description="BZIP" evidence="6">
    <location>
        <begin position="107"/>
        <end position="156"/>
    </location>
</feature>
<evidence type="ECO:0000256" key="5">
    <source>
        <dbReference type="SAM" id="MobiDB-lite"/>
    </source>
</evidence>
<organism evidence="7 8">
    <name type="scientific">Jatropha curcas</name>
    <name type="common">Barbados nut</name>
    <dbReference type="NCBI Taxonomy" id="180498"/>
    <lineage>
        <taxon>Eukaryota</taxon>
        <taxon>Viridiplantae</taxon>
        <taxon>Streptophyta</taxon>
        <taxon>Embryophyta</taxon>
        <taxon>Tracheophyta</taxon>
        <taxon>Spermatophyta</taxon>
        <taxon>Magnoliopsida</taxon>
        <taxon>eudicotyledons</taxon>
        <taxon>Gunneridae</taxon>
        <taxon>Pentapetalae</taxon>
        <taxon>rosids</taxon>
        <taxon>fabids</taxon>
        <taxon>Malpighiales</taxon>
        <taxon>Euphorbiaceae</taxon>
        <taxon>Crotonoideae</taxon>
        <taxon>Jatropheae</taxon>
        <taxon>Jatropha</taxon>
    </lineage>
</organism>
<evidence type="ECO:0000256" key="2">
    <source>
        <dbReference type="ARBA" id="ARBA00023125"/>
    </source>
</evidence>
<dbReference type="PROSITE" id="PS00036">
    <property type="entry name" value="BZIP_BASIC"/>
    <property type="match status" value="1"/>
</dbReference>
<accession>A0A067K8P4</accession>
<dbReference type="GO" id="GO:0003677">
    <property type="term" value="F:DNA binding"/>
    <property type="evidence" value="ECO:0007669"/>
    <property type="project" value="UniProtKB-KW"/>
</dbReference>
<keyword evidence="4" id="KW-0175">Coiled coil</keyword>
<dbReference type="InterPro" id="IPR043452">
    <property type="entry name" value="BZIP46-like"/>
</dbReference>
<dbReference type="PROSITE" id="PS50217">
    <property type="entry name" value="BZIP"/>
    <property type="match status" value="1"/>
</dbReference>
<protein>
    <recommendedName>
        <fullName evidence="6">BZIP domain-containing protein</fullName>
    </recommendedName>
</protein>
<name>A0A067K8P4_JATCU</name>
<comment type="subcellular location">
    <subcellularLocation>
        <location evidence="1">Nucleus</location>
    </subcellularLocation>
</comment>
<dbReference type="EMBL" id="KK914578">
    <property type="protein sequence ID" value="KDP32606.1"/>
    <property type="molecule type" value="Genomic_DNA"/>
</dbReference>
<dbReference type="GO" id="GO:0045893">
    <property type="term" value="P:positive regulation of DNA-templated transcription"/>
    <property type="evidence" value="ECO:0007669"/>
    <property type="project" value="InterPro"/>
</dbReference>
<keyword evidence="8" id="KW-1185">Reference proteome</keyword>
<evidence type="ECO:0000256" key="1">
    <source>
        <dbReference type="ARBA" id="ARBA00004123"/>
    </source>
</evidence>
<reference evidence="7 8" key="1">
    <citation type="journal article" date="2014" name="PLoS ONE">
        <title>Global Analysis of Gene Expression Profiles in Physic Nut (Jatropha curcas L.) Seedlings Exposed to Salt Stress.</title>
        <authorList>
            <person name="Zhang L."/>
            <person name="Zhang C."/>
            <person name="Wu P."/>
            <person name="Chen Y."/>
            <person name="Li M."/>
            <person name="Jiang H."/>
            <person name="Wu G."/>
        </authorList>
    </citation>
    <scope>NUCLEOTIDE SEQUENCE [LARGE SCALE GENOMIC DNA]</scope>
    <source>
        <strain evidence="8">cv. GZQX0401</strain>
        <tissue evidence="7">Young leaves</tissue>
    </source>
</reference>
<dbReference type="GO" id="GO:0005634">
    <property type="term" value="C:nucleus"/>
    <property type="evidence" value="ECO:0007669"/>
    <property type="project" value="UniProtKB-SubCell"/>
</dbReference>
<feature type="compositionally biased region" description="Polar residues" evidence="5">
    <location>
        <begin position="53"/>
        <end position="65"/>
    </location>
</feature>
<evidence type="ECO:0000313" key="8">
    <source>
        <dbReference type="Proteomes" id="UP000027138"/>
    </source>
</evidence>
<keyword evidence="3" id="KW-0539">Nucleus</keyword>
<evidence type="ECO:0000256" key="4">
    <source>
        <dbReference type="SAM" id="Coils"/>
    </source>
</evidence>
<sequence length="156" mass="17719">MSSDLQMNQEDQESKSCQLITDLSLSTGVSVSKFKKQKSLDEGNRSEMRGSNDRANPNYYHQTVDGSTRAYHPYHQSMLYGISNNFSSQSGKISTSNGRSSSAKSTYEKLHHRMIKNRESAARSRARKQALEAQQQLENEELKKENELLKKIVTLL</sequence>
<dbReference type="Gene3D" id="1.20.5.170">
    <property type="match status" value="1"/>
</dbReference>
<dbReference type="Pfam" id="PF07716">
    <property type="entry name" value="bZIP_2"/>
    <property type="match status" value="1"/>
</dbReference>
<dbReference type="InterPro" id="IPR004827">
    <property type="entry name" value="bZIP"/>
</dbReference>
<evidence type="ECO:0000256" key="3">
    <source>
        <dbReference type="ARBA" id="ARBA00023242"/>
    </source>
</evidence>
<feature type="compositionally biased region" description="Basic and acidic residues" evidence="5">
    <location>
        <begin position="38"/>
        <end position="52"/>
    </location>
</feature>
<keyword evidence="2" id="KW-0238">DNA-binding</keyword>
<dbReference type="STRING" id="180498.A0A067K8P4"/>
<dbReference type="InterPro" id="IPR046347">
    <property type="entry name" value="bZIP_sf"/>
</dbReference>
<feature type="region of interest" description="Disordered" evidence="5">
    <location>
        <begin position="88"/>
        <end position="107"/>
    </location>
</feature>